<proteinExistence type="inferred from homology"/>
<dbReference type="EMBL" id="JALLBG020000272">
    <property type="protein sequence ID" value="KAL3757148.1"/>
    <property type="molecule type" value="Genomic_DNA"/>
</dbReference>
<evidence type="ECO:0000313" key="4">
    <source>
        <dbReference type="Proteomes" id="UP001530293"/>
    </source>
</evidence>
<dbReference type="Pfam" id="PF01425">
    <property type="entry name" value="Amidase"/>
    <property type="match status" value="3"/>
</dbReference>
<dbReference type="InterPro" id="IPR000120">
    <property type="entry name" value="Amidase"/>
</dbReference>
<sequence length="658" mass="71673">MTIARAARLFRSSKITCEQLCHHSYNLAYFAENSLHLNSYAKLVPLEQILQQASQSDERIRNGNSKGLLDGIPVTIKANIAVGRYWEMPNACSAILSSGNELEDTYSTDEGECSLNNQVYESDIARRLLTDCGAVLIGITNMDEFGMGSLGINNGLQRDVQHKRPSPTYNPVPWMQRLASLLESKQYLRIKDCENDDYWVGKLVNSTPGNPHGIHDENCLADLLEEVQNSIRGEENCHRTDEFPLLSPGGSSSGAAVATSHGSSLLSIGTDTGGSLRLPSAWTSTVGFKPSYGTYSRYGVVSYVSSLDTIGFITATTECAEIAWRCLGAKSKAARADGTSGRWNVQLSRDSTARVYHKDSNLCDHNCHIHRPLDQHTLFVGETMVTAEKPLADIRVGIPSAFSLEEIPPIIASAWSESARSLQNNGGATLVTISESELASPWIRLALSSYYVLACAEASSNLSRYDGLRFGVNVNPDSLYSDHDANNGPLCDMTALERQISANRAHGFGGETQRRVLAGTSVLSSDRFHTHYEAAAVARANISRSLENLFRSSLTNDVDDEKVDVMLVPTALTFPPKLNQNGDDMQQTDPTAAFANDVMTIPISLGGFPSVSVPVNADKLNIENGLPNNIDLRNMIGMQIFASRGSDDLVLRVANELQ</sequence>
<dbReference type="PANTHER" id="PTHR11895:SF7">
    <property type="entry name" value="GLUTAMYL-TRNA(GLN) AMIDOTRANSFERASE SUBUNIT A, MITOCHONDRIAL"/>
    <property type="match status" value="1"/>
</dbReference>
<dbReference type="PROSITE" id="PS00571">
    <property type="entry name" value="AMIDASES"/>
    <property type="match status" value="1"/>
</dbReference>
<dbReference type="AlphaFoldDB" id="A0ABD3M2U5"/>
<evidence type="ECO:0000256" key="1">
    <source>
        <dbReference type="ARBA" id="ARBA00009199"/>
    </source>
</evidence>
<feature type="domain" description="Amidase" evidence="2">
    <location>
        <begin position="375"/>
        <end position="651"/>
    </location>
</feature>
<dbReference type="Proteomes" id="UP001530293">
    <property type="component" value="Unassembled WGS sequence"/>
</dbReference>
<organism evidence="3 4">
    <name type="scientific">Discostella pseudostelligera</name>
    <dbReference type="NCBI Taxonomy" id="259834"/>
    <lineage>
        <taxon>Eukaryota</taxon>
        <taxon>Sar</taxon>
        <taxon>Stramenopiles</taxon>
        <taxon>Ochrophyta</taxon>
        <taxon>Bacillariophyta</taxon>
        <taxon>Coscinodiscophyceae</taxon>
        <taxon>Thalassiosirophycidae</taxon>
        <taxon>Stephanodiscales</taxon>
        <taxon>Stephanodiscaceae</taxon>
        <taxon>Discostella</taxon>
    </lineage>
</organism>
<dbReference type="Gene3D" id="3.90.1300.10">
    <property type="entry name" value="Amidase signature (AS) domain"/>
    <property type="match status" value="1"/>
</dbReference>
<dbReference type="InterPro" id="IPR020556">
    <property type="entry name" value="Amidase_CS"/>
</dbReference>
<name>A0ABD3M2U5_9STRA</name>
<feature type="domain" description="Amidase" evidence="2">
    <location>
        <begin position="38"/>
        <end position="171"/>
    </location>
</feature>
<keyword evidence="4" id="KW-1185">Reference proteome</keyword>
<comment type="caution">
    <text evidence="3">The sequence shown here is derived from an EMBL/GenBank/DDBJ whole genome shotgun (WGS) entry which is preliminary data.</text>
</comment>
<gene>
    <name evidence="3" type="ORF">ACHAWU_004580</name>
</gene>
<dbReference type="SUPFAM" id="SSF75304">
    <property type="entry name" value="Amidase signature (AS) enzymes"/>
    <property type="match status" value="2"/>
</dbReference>
<dbReference type="PANTHER" id="PTHR11895">
    <property type="entry name" value="TRANSAMIDASE"/>
    <property type="match status" value="1"/>
</dbReference>
<protein>
    <recommendedName>
        <fullName evidence="2">Amidase domain-containing protein</fullName>
    </recommendedName>
</protein>
<dbReference type="InterPro" id="IPR036928">
    <property type="entry name" value="AS_sf"/>
</dbReference>
<comment type="similarity">
    <text evidence="1">Belongs to the amidase family.</text>
</comment>
<feature type="domain" description="Amidase" evidence="2">
    <location>
        <begin position="247"/>
        <end position="330"/>
    </location>
</feature>
<reference evidence="3 4" key="1">
    <citation type="submission" date="2024-10" db="EMBL/GenBank/DDBJ databases">
        <title>Updated reference genomes for cyclostephanoid diatoms.</title>
        <authorList>
            <person name="Roberts W.R."/>
            <person name="Alverson A.J."/>
        </authorList>
    </citation>
    <scope>NUCLEOTIDE SEQUENCE [LARGE SCALE GENOMIC DNA]</scope>
    <source>
        <strain evidence="3 4">AJA232-27</strain>
    </source>
</reference>
<accession>A0ABD3M2U5</accession>
<evidence type="ECO:0000313" key="3">
    <source>
        <dbReference type="EMBL" id="KAL3757148.1"/>
    </source>
</evidence>
<evidence type="ECO:0000259" key="2">
    <source>
        <dbReference type="Pfam" id="PF01425"/>
    </source>
</evidence>
<dbReference type="InterPro" id="IPR023631">
    <property type="entry name" value="Amidase_dom"/>
</dbReference>